<dbReference type="InterPro" id="IPR013767">
    <property type="entry name" value="PAS_fold"/>
</dbReference>
<evidence type="ECO:0000313" key="9">
    <source>
        <dbReference type="Proteomes" id="UP000295294"/>
    </source>
</evidence>
<dbReference type="SUPFAM" id="SSF55785">
    <property type="entry name" value="PYP-like sensor domain (PAS domain)"/>
    <property type="match status" value="2"/>
</dbReference>
<dbReference type="OrthoDB" id="9792869at2"/>
<feature type="domain" description="Histidine kinase" evidence="5">
    <location>
        <begin position="381"/>
        <end position="575"/>
    </location>
</feature>
<dbReference type="NCBIfam" id="TIGR00229">
    <property type="entry name" value="sensory_box"/>
    <property type="match status" value="2"/>
</dbReference>
<keyword evidence="1" id="KW-0808">Transferase</keyword>
<dbReference type="SMART" id="SM00086">
    <property type="entry name" value="PAC"/>
    <property type="match status" value="2"/>
</dbReference>
<dbReference type="PROSITE" id="PS50109">
    <property type="entry name" value="HIS_KIN"/>
    <property type="match status" value="1"/>
</dbReference>
<dbReference type="SMART" id="SM00387">
    <property type="entry name" value="HATPase_c"/>
    <property type="match status" value="1"/>
</dbReference>
<feature type="domain" description="PAS" evidence="6">
    <location>
        <begin position="91"/>
        <end position="142"/>
    </location>
</feature>
<dbReference type="InterPro" id="IPR003594">
    <property type="entry name" value="HATPase_dom"/>
</dbReference>
<dbReference type="InterPro" id="IPR036890">
    <property type="entry name" value="HATPase_C_sf"/>
</dbReference>
<evidence type="ECO:0000313" key="8">
    <source>
        <dbReference type="EMBL" id="QBY55764.1"/>
    </source>
</evidence>
<dbReference type="PROSITE" id="PS50112">
    <property type="entry name" value="PAS"/>
    <property type="match status" value="2"/>
</dbReference>
<name>A0A4P7LHQ2_9BURK</name>
<dbReference type="GO" id="GO:0016020">
    <property type="term" value="C:membrane"/>
    <property type="evidence" value="ECO:0007669"/>
    <property type="project" value="InterPro"/>
</dbReference>
<dbReference type="CDD" id="cd16917">
    <property type="entry name" value="HATPase_UhpB-NarQ-NarX-like"/>
    <property type="match status" value="1"/>
</dbReference>
<dbReference type="CDD" id="cd00130">
    <property type="entry name" value="PAS"/>
    <property type="match status" value="2"/>
</dbReference>
<dbReference type="GO" id="GO:0006355">
    <property type="term" value="P:regulation of DNA-templated transcription"/>
    <property type="evidence" value="ECO:0007669"/>
    <property type="project" value="InterPro"/>
</dbReference>
<dbReference type="InterPro" id="IPR001610">
    <property type="entry name" value="PAC"/>
</dbReference>
<keyword evidence="4" id="KW-1133">Transmembrane helix</keyword>
<dbReference type="PANTHER" id="PTHR24421:SF59">
    <property type="entry name" value="OXYGEN SENSOR HISTIDINE KINASE NREB"/>
    <property type="match status" value="1"/>
</dbReference>
<evidence type="ECO:0000256" key="2">
    <source>
        <dbReference type="ARBA" id="ARBA00022777"/>
    </source>
</evidence>
<dbReference type="InterPro" id="IPR011712">
    <property type="entry name" value="Sig_transdc_His_kin_sub3_dim/P"/>
</dbReference>
<dbReference type="Pfam" id="PF02518">
    <property type="entry name" value="HATPase_c"/>
    <property type="match status" value="1"/>
</dbReference>
<evidence type="ECO:0000259" key="7">
    <source>
        <dbReference type="PROSITE" id="PS50113"/>
    </source>
</evidence>
<evidence type="ECO:0000259" key="5">
    <source>
        <dbReference type="PROSITE" id="PS50109"/>
    </source>
</evidence>
<dbReference type="InterPro" id="IPR005467">
    <property type="entry name" value="His_kinase_dom"/>
</dbReference>
<dbReference type="InterPro" id="IPR000014">
    <property type="entry name" value="PAS"/>
</dbReference>
<evidence type="ECO:0000256" key="3">
    <source>
        <dbReference type="ARBA" id="ARBA00023012"/>
    </source>
</evidence>
<dbReference type="InterPro" id="IPR035965">
    <property type="entry name" value="PAS-like_dom_sf"/>
</dbReference>
<dbReference type="KEGG" id="cox:E0W60_32890"/>
<dbReference type="Gene3D" id="3.30.450.20">
    <property type="entry name" value="PAS domain"/>
    <property type="match status" value="2"/>
</dbReference>
<accession>A0A4P7LHQ2</accession>
<reference evidence="8 9" key="1">
    <citation type="submission" date="2019-03" db="EMBL/GenBank/DDBJ databases">
        <title>Efficiently degradation of phenoxyalkanoic acid herbicides by Cupriavidus oxalaticus strain X32.</title>
        <authorList>
            <person name="Sheng X."/>
        </authorList>
    </citation>
    <scope>NUCLEOTIDE SEQUENCE [LARGE SCALE GENOMIC DNA]</scope>
    <source>
        <strain evidence="8 9">X32</strain>
        <plasmid evidence="8 9">unnamed1</plasmid>
    </source>
</reference>
<geneLocation type="plasmid" evidence="8">
    <name>unnamed1</name>
</geneLocation>
<sequence>MTSPFAPEGKPLSLKGLPPNAIDIAIGSGTAVLFAALSYLLQARVQQYWEVSSALFASLGAGIGFAVGLFLIHRRRSRYLSGGESRNVVENEARLSAIIRSSVEAIITVDSEQRVVLFNPMAETLFAWPAELAVGRPLGDFIPERFRAAHEEHVRRFGITGVSERQMGRQRALFALRRDGSEFPIEASISQTVEGGTRLFTVMLRDITERARADEALRTNLQRVKESEARLAGIIRSSMEAIISVDSDQRVIQFNPMAEKLFAWPAGQAIGRSLADFIPERFRPAHEEHVRRFGVTGVSDREMGRQRALYALRRDGSEFPIEASISQVADRGTKLYTVMLRDITERVRAEEAMRHSREELQHLSDSILVTREEEKRRIARELHDDLGQRLSAMKMDLAMLGADLKEGRSIECLLEEVAAMNVVIDETVASVRRIASDLRPALLDELGMLPAIEWLANDCAKRYGLSVTVDGADADVSEQVAIAMFRIAQEALSNVVRHANATAVHIHVTRAQGQLELQVQDNGIGWDKKPANDEPRKSLGLLGIRERARLLGGTVSVDSAPGEGFCLEVKIPYERKAFE</sequence>
<dbReference type="Pfam" id="PF00989">
    <property type="entry name" value="PAS"/>
    <property type="match status" value="1"/>
</dbReference>
<keyword evidence="4" id="KW-0472">Membrane</keyword>
<evidence type="ECO:0000259" key="6">
    <source>
        <dbReference type="PROSITE" id="PS50112"/>
    </source>
</evidence>
<dbReference type="InterPro" id="IPR000700">
    <property type="entry name" value="PAS-assoc_C"/>
</dbReference>
<dbReference type="AlphaFoldDB" id="A0A4P7LHQ2"/>
<feature type="transmembrane region" description="Helical" evidence="4">
    <location>
        <begin position="53"/>
        <end position="72"/>
    </location>
</feature>
<dbReference type="PROSITE" id="PS50113">
    <property type="entry name" value="PAC"/>
    <property type="match status" value="2"/>
</dbReference>
<dbReference type="SUPFAM" id="SSF55874">
    <property type="entry name" value="ATPase domain of HSP90 chaperone/DNA topoisomerase II/histidine kinase"/>
    <property type="match status" value="1"/>
</dbReference>
<dbReference type="RefSeq" id="WP_135706971.1">
    <property type="nucleotide sequence ID" value="NZ_CP038636.1"/>
</dbReference>
<dbReference type="Proteomes" id="UP000295294">
    <property type="component" value="Plasmid unnamed1"/>
</dbReference>
<feature type="domain" description="PAC" evidence="7">
    <location>
        <begin position="169"/>
        <end position="219"/>
    </location>
</feature>
<protein>
    <submittedName>
        <fullName evidence="8">PAS domain-containing sensor histidine kinase</fullName>
    </submittedName>
</protein>
<evidence type="ECO:0000256" key="1">
    <source>
        <dbReference type="ARBA" id="ARBA00022679"/>
    </source>
</evidence>
<dbReference type="InterPro" id="IPR050482">
    <property type="entry name" value="Sensor_HK_TwoCompSys"/>
</dbReference>
<keyword evidence="2 8" id="KW-0418">Kinase</keyword>
<dbReference type="Gene3D" id="3.30.565.10">
    <property type="entry name" value="Histidine kinase-like ATPase, C-terminal domain"/>
    <property type="match status" value="1"/>
</dbReference>
<dbReference type="Gene3D" id="1.20.5.1930">
    <property type="match status" value="1"/>
</dbReference>
<keyword evidence="3" id="KW-0902">Two-component regulatory system</keyword>
<feature type="domain" description="PAC" evidence="7">
    <location>
        <begin position="305"/>
        <end position="355"/>
    </location>
</feature>
<evidence type="ECO:0000256" key="4">
    <source>
        <dbReference type="SAM" id="Phobius"/>
    </source>
</evidence>
<dbReference type="EMBL" id="CP038636">
    <property type="protein sequence ID" value="QBY55764.1"/>
    <property type="molecule type" value="Genomic_DNA"/>
</dbReference>
<keyword evidence="8" id="KW-0614">Plasmid</keyword>
<organism evidence="8 9">
    <name type="scientific">Cupriavidus oxalaticus</name>
    <dbReference type="NCBI Taxonomy" id="96344"/>
    <lineage>
        <taxon>Bacteria</taxon>
        <taxon>Pseudomonadati</taxon>
        <taxon>Pseudomonadota</taxon>
        <taxon>Betaproteobacteria</taxon>
        <taxon>Burkholderiales</taxon>
        <taxon>Burkholderiaceae</taxon>
        <taxon>Cupriavidus</taxon>
    </lineage>
</organism>
<dbReference type="GO" id="GO:0000155">
    <property type="term" value="F:phosphorelay sensor kinase activity"/>
    <property type="evidence" value="ECO:0007669"/>
    <property type="project" value="InterPro"/>
</dbReference>
<keyword evidence="4" id="KW-0812">Transmembrane</keyword>
<proteinExistence type="predicted"/>
<gene>
    <name evidence="8" type="ORF">E0W60_32890</name>
</gene>
<feature type="domain" description="PAS" evidence="6">
    <location>
        <begin position="227"/>
        <end position="302"/>
    </location>
</feature>
<dbReference type="PANTHER" id="PTHR24421">
    <property type="entry name" value="NITRATE/NITRITE SENSOR PROTEIN NARX-RELATED"/>
    <property type="match status" value="1"/>
</dbReference>
<dbReference type="GO" id="GO:0046983">
    <property type="term" value="F:protein dimerization activity"/>
    <property type="evidence" value="ECO:0007669"/>
    <property type="project" value="InterPro"/>
</dbReference>
<dbReference type="SMART" id="SM00091">
    <property type="entry name" value="PAS"/>
    <property type="match status" value="2"/>
</dbReference>
<feature type="transmembrane region" description="Helical" evidence="4">
    <location>
        <begin position="21"/>
        <end position="41"/>
    </location>
</feature>
<dbReference type="Pfam" id="PF13426">
    <property type="entry name" value="PAS_9"/>
    <property type="match status" value="1"/>
</dbReference>
<dbReference type="Pfam" id="PF07730">
    <property type="entry name" value="HisKA_3"/>
    <property type="match status" value="1"/>
</dbReference>